<protein>
    <recommendedName>
        <fullName evidence="5">ATPase</fullName>
    </recommendedName>
</protein>
<dbReference type="OrthoDB" id="9777715at2"/>
<evidence type="ECO:0000313" key="4">
    <source>
        <dbReference type="Proteomes" id="UP000320160"/>
    </source>
</evidence>
<evidence type="ECO:0000256" key="1">
    <source>
        <dbReference type="SAM" id="Coils"/>
    </source>
</evidence>
<keyword evidence="1" id="KW-0175">Coiled coil</keyword>
<evidence type="ECO:0000313" key="3">
    <source>
        <dbReference type="EMBL" id="TSB04620.1"/>
    </source>
</evidence>
<feature type="transmembrane region" description="Helical" evidence="2">
    <location>
        <begin position="100"/>
        <end position="122"/>
    </location>
</feature>
<dbReference type="EMBL" id="VKKU01000001">
    <property type="protein sequence ID" value="TSB04620.1"/>
    <property type="molecule type" value="Genomic_DNA"/>
</dbReference>
<reference evidence="3 4" key="1">
    <citation type="submission" date="2019-07" db="EMBL/GenBank/DDBJ databases">
        <authorList>
            <person name="Park M."/>
        </authorList>
    </citation>
    <scope>NUCLEOTIDE SEQUENCE [LARGE SCALE GENOMIC DNA]</scope>
    <source>
        <strain evidence="3 4">KCTC32445</strain>
    </source>
</reference>
<gene>
    <name evidence="3" type="ORF">FOM92_04180</name>
</gene>
<dbReference type="Proteomes" id="UP000320160">
    <property type="component" value="Unassembled WGS sequence"/>
</dbReference>
<keyword evidence="2" id="KW-0472">Membrane</keyword>
<keyword evidence="4" id="KW-1185">Reference proteome</keyword>
<evidence type="ECO:0000256" key="2">
    <source>
        <dbReference type="SAM" id="Phobius"/>
    </source>
</evidence>
<comment type="caution">
    <text evidence="3">The sequence shown here is derived from an EMBL/GenBank/DDBJ whole genome shotgun (WGS) entry which is preliminary data.</text>
</comment>
<sequence>MTARSKIVGLTRHIENGSVEDMDNHIRDHDLDAGVEQFTAETEVFDYAESDYTDEDSSATSGKWKSYITPVIIVMLTLGWTGYFIWTYLPLIKDGLKGEYLITLISIWATPAMFLAILWLLAMRSSRAEALRFRDVALSLRKESEALEARMRTVNEEISMARSFLAENARELETVGKQSSQHLMEAAQVLTAALIDSDEKAKTLETVSNAATSNLEQLRKHLPVVTSAAKDVTNQIGSAGNNAQLQIKSLIAGLARIGEVGTSTRTYIDEVGSRAEAVSEQLGSISRETADSLNEASLLAEKRAAAAAKLLDVAAQNMSSQVGNVTSELSQLLSDNRAKIEENVGLLKQAMGEIALQSQEEKSRIASIIADIENHLSASAATISEIDKAATDQTAKLAFAVSALGVSAKDVNTELDGSHNRTEQLLEKADGLLAALNRINGEIAENIPASIGQIDSQISGTAQQLSAATVNARDLNAQSAELLKVASSLSALIDEQSAKIDKIMTDSDEHFAARHEQADALSATLNETRALIESITHVTEGALVSSLLRVREVTEGAVQDSRKIVEDELTHVADRLADQNRLALEGAVENQLKAMNEQVQNAIERNISLSENSTAQLKNQLKELDELADNLEKRIAESRNSFDGIDDDSFARRMVLLTESLNSTSIDVAKILSNEVTDTAWAAYLKGDRGVFTRRAVRLLDAGESRAIATHYAQDPEFREHVNRYIHDFEAMMRVLLSTRDGNAICVTLLSSDVGKLYVALAQAIERLRN</sequence>
<feature type="transmembrane region" description="Helical" evidence="2">
    <location>
        <begin position="67"/>
        <end position="88"/>
    </location>
</feature>
<organism evidence="3 4">
    <name type="scientific">Sphingorhabdus contaminans</name>
    <dbReference type="NCBI Taxonomy" id="1343899"/>
    <lineage>
        <taxon>Bacteria</taxon>
        <taxon>Pseudomonadati</taxon>
        <taxon>Pseudomonadota</taxon>
        <taxon>Alphaproteobacteria</taxon>
        <taxon>Sphingomonadales</taxon>
        <taxon>Sphingomonadaceae</taxon>
        <taxon>Sphingorhabdus</taxon>
    </lineage>
</organism>
<proteinExistence type="predicted"/>
<accession>A0A553WIS0</accession>
<dbReference type="AlphaFoldDB" id="A0A553WIS0"/>
<keyword evidence="2" id="KW-1133">Transmembrane helix</keyword>
<dbReference type="RefSeq" id="WP_143775508.1">
    <property type="nucleotide sequence ID" value="NZ_VKKU01000001.1"/>
</dbReference>
<keyword evidence="2" id="KW-0812">Transmembrane</keyword>
<feature type="coiled-coil region" evidence="1">
    <location>
        <begin position="585"/>
        <end position="641"/>
    </location>
</feature>
<name>A0A553WIS0_9SPHN</name>
<evidence type="ECO:0008006" key="5">
    <source>
        <dbReference type="Google" id="ProtNLM"/>
    </source>
</evidence>